<dbReference type="Proteomes" id="UP000232587">
    <property type="component" value="Unassembled WGS sequence"/>
</dbReference>
<evidence type="ECO:0000256" key="6">
    <source>
        <dbReference type="ARBA" id="ARBA00022833"/>
    </source>
</evidence>
<gene>
    <name evidence="12" type="ORF">B0I00_0066</name>
</gene>
<evidence type="ECO:0000256" key="5">
    <source>
        <dbReference type="ARBA" id="ARBA00022801"/>
    </source>
</evidence>
<evidence type="ECO:0000259" key="11">
    <source>
        <dbReference type="Pfam" id="PF05193"/>
    </source>
</evidence>
<keyword evidence="9" id="KW-0732">Signal</keyword>
<dbReference type="OrthoDB" id="9811314at2"/>
<dbReference type="Gene3D" id="3.30.830.10">
    <property type="entry name" value="Metalloenzyme, LuxS/M16 peptidase-like"/>
    <property type="match status" value="4"/>
</dbReference>
<evidence type="ECO:0000256" key="4">
    <source>
        <dbReference type="ARBA" id="ARBA00022723"/>
    </source>
</evidence>
<dbReference type="GO" id="GO:0006508">
    <property type="term" value="P:proteolysis"/>
    <property type="evidence" value="ECO:0007669"/>
    <property type="project" value="UniProtKB-KW"/>
</dbReference>
<feature type="signal peptide" evidence="9">
    <location>
        <begin position="1"/>
        <end position="18"/>
    </location>
</feature>
<dbReference type="RefSeq" id="WP_100865395.1">
    <property type="nucleotide sequence ID" value="NZ_PHUF01000002.1"/>
</dbReference>
<comment type="cofactor">
    <cofactor evidence="1">
        <name>Zn(2+)</name>
        <dbReference type="ChEBI" id="CHEBI:29105"/>
    </cofactor>
</comment>
<evidence type="ECO:0000256" key="7">
    <source>
        <dbReference type="ARBA" id="ARBA00023049"/>
    </source>
</evidence>
<keyword evidence="13" id="KW-1185">Reference proteome</keyword>
<keyword evidence="4" id="KW-0479">Metal-binding</keyword>
<sequence>MLSRKALSALTISMLALAACAPRAGETAGVASIPRAKPTWAFQASDVPVDEGYRFGQLANGMRFVVRHNATPKGTAVVRMNVEAGSLDEGEAERGFAHFVEHMAFNGSTNVPEGEMIKLLERDGLAFGADTNATTSYDRTTYMLDLPRADGRLLDTALMLMRETASELTMSPEAVARERGVILSEMRDRNSFSLRNYVDQTEFVAPGSRYAQRLPIGTTETLSGASAEALRAFYRREYVPAQTTLVVIGDVDAAAVETAIRARFDSWQAAPAEDQPSAGPIATRAEPRTDIYIDPALSERITASRLGAWKDEPDSLAQRRENLLRQVGYAIVNRRLLRLTREANAPFRNAGLGTGDLFEAGRATSLVIDTVDGKWRRGLVTAAQEYRRALHYGFSADEVHEQVAAIRAANANSAAAQDTRSNGQLTGAVLALVTDEVVPDTPSRSLARLEAFIPQITPAAVLAALKRELVPLDVPLLRFQGRMPPTGGEAGLRQAWDQAMRAAIAPPKAAESGQFAYTDFGAQGRVVSDRVEPLLGIRELRFANGVRLNLKQTDLQKDRIWVQTSIDGGNFLATKDQPLATKLGSVLTLGGLGKHSKDQLDTLLAGKTAATSFAVTDETFTQLVTTNRQDLLLQMQLLAAQVTDPGYRREGEVQFRQSVNNMFASLRATPGATLAADGGAILSDNDPRFSLGKVEDWRGLTFEKLKSTIGERLASGAIEIGLVGDFDPDAAITAVAASFGALPARETDFRPYADERRRSFTADRSPRVLRHSGPKDQALVTITWPTRDGEDPVEMLKLELLERVVRIELTDTLREKLGKAYSPSASSTTSRTWRDYGVFGISASVEVGEIAATRAAIAETLADLRDRPLPADVLLRARAPMIESFENLLKTNAGWLAYVDRAQTEPDRIERYLRSVERVKAITTADIQAIARRYLTPQAGVEITVLPDGVAAGADQATVSR</sequence>
<name>A0A2N0I105_9SPHN</name>
<keyword evidence="5" id="KW-0378">Hydrolase</keyword>
<feature type="domain" description="Peptidase M16 N-terminal" evidence="10">
    <location>
        <begin position="65"/>
        <end position="191"/>
    </location>
</feature>
<keyword evidence="6" id="KW-0862">Zinc</keyword>
<comment type="similarity">
    <text evidence="2 8">Belongs to the peptidase M16 family.</text>
</comment>
<dbReference type="InterPro" id="IPR011249">
    <property type="entry name" value="Metalloenz_LuxS/M16"/>
</dbReference>
<dbReference type="PROSITE" id="PS51257">
    <property type="entry name" value="PROKAR_LIPOPROTEIN"/>
    <property type="match status" value="1"/>
</dbReference>
<dbReference type="Pfam" id="PF05193">
    <property type="entry name" value="Peptidase_M16_C"/>
    <property type="match status" value="2"/>
</dbReference>
<comment type="caution">
    <text evidence="12">The sequence shown here is derived from an EMBL/GenBank/DDBJ whole genome shotgun (WGS) entry which is preliminary data.</text>
</comment>
<evidence type="ECO:0000313" key="12">
    <source>
        <dbReference type="EMBL" id="PKB24887.1"/>
    </source>
</evidence>
<dbReference type="InterPro" id="IPR007863">
    <property type="entry name" value="Peptidase_M16_C"/>
</dbReference>
<dbReference type="EMBL" id="PHUF01000002">
    <property type="protein sequence ID" value="PKB24887.1"/>
    <property type="molecule type" value="Genomic_DNA"/>
</dbReference>
<organism evidence="12 13">
    <name type="scientific">Novosphingobium kunmingense</name>
    <dbReference type="NCBI Taxonomy" id="1211806"/>
    <lineage>
        <taxon>Bacteria</taxon>
        <taxon>Pseudomonadati</taxon>
        <taxon>Pseudomonadota</taxon>
        <taxon>Alphaproteobacteria</taxon>
        <taxon>Sphingomonadales</taxon>
        <taxon>Sphingomonadaceae</taxon>
        <taxon>Novosphingobium</taxon>
    </lineage>
</organism>
<dbReference type="GO" id="GO:0004222">
    <property type="term" value="F:metalloendopeptidase activity"/>
    <property type="evidence" value="ECO:0007669"/>
    <property type="project" value="InterPro"/>
</dbReference>
<evidence type="ECO:0000256" key="8">
    <source>
        <dbReference type="RuleBase" id="RU004447"/>
    </source>
</evidence>
<dbReference type="InterPro" id="IPR001431">
    <property type="entry name" value="Pept_M16_Zn_BS"/>
</dbReference>
<accession>A0A2N0I105</accession>
<dbReference type="GO" id="GO:0046872">
    <property type="term" value="F:metal ion binding"/>
    <property type="evidence" value="ECO:0007669"/>
    <property type="project" value="UniProtKB-KW"/>
</dbReference>
<dbReference type="PANTHER" id="PTHR43690:SF17">
    <property type="entry name" value="PROTEIN YHJJ"/>
    <property type="match status" value="1"/>
</dbReference>
<evidence type="ECO:0000256" key="2">
    <source>
        <dbReference type="ARBA" id="ARBA00007261"/>
    </source>
</evidence>
<keyword evidence="3 12" id="KW-0645">Protease</keyword>
<evidence type="ECO:0000256" key="1">
    <source>
        <dbReference type="ARBA" id="ARBA00001947"/>
    </source>
</evidence>
<evidence type="ECO:0000313" key="13">
    <source>
        <dbReference type="Proteomes" id="UP000232587"/>
    </source>
</evidence>
<feature type="chain" id="PRO_5014877294" evidence="9">
    <location>
        <begin position="19"/>
        <end position="961"/>
    </location>
</feature>
<feature type="domain" description="Peptidase M16 C-terminal" evidence="11">
    <location>
        <begin position="226"/>
        <end position="404"/>
    </location>
</feature>
<evidence type="ECO:0000256" key="3">
    <source>
        <dbReference type="ARBA" id="ARBA00022670"/>
    </source>
</evidence>
<dbReference type="PROSITE" id="PS00143">
    <property type="entry name" value="INSULINASE"/>
    <property type="match status" value="1"/>
</dbReference>
<dbReference type="Pfam" id="PF00675">
    <property type="entry name" value="Peptidase_M16"/>
    <property type="match status" value="1"/>
</dbReference>
<feature type="domain" description="Peptidase M16 C-terminal" evidence="11">
    <location>
        <begin position="700"/>
        <end position="879"/>
    </location>
</feature>
<evidence type="ECO:0000259" key="10">
    <source>
        <dbReference type="Pfam" id="PF00675"/>
    </source>
</evidence>
<reference evidence="12 13" key="1">
    <citation type="submission" date="2017-11" db="EMBL/GenBank/DDBJ databases">
        <title>Genomic Encyclopedia of Type Strains, Phase III (KMG-III): the genomes of soil and plant-associated and newly described type strains.</title>
        <authorList>
            <person name="Whitman W."/>
        </authorList>
    </citation>
    <scope>NUCLEOTIDE SEQUENCE [LARGE SCALE GENOMIC DNA]</scope>
    <source>
        <strain evidence="12 13">CGMCC 1.12274</strain>
    </source>
</reference>
<keyword evidence="7" id="KW-0482">Metalloprotease</keyword>
<protein>
    <submittedName>
        <fullName evidence="12">Zinc protease</fullName>
    </submittedName>
</protein>
<proteinExistence type="inferred from homology"/>
<evidence type="ECO:0000256" key="9">
    <source>
        <dbReference type="SAM" id="SignalP"/>
    </source>
</evidence>
<dbReference type="InterPro" id="IPR011765">
    <property type="entry name" value="Pept_M16_N"/>
</dbReference>
<dbReference type="PANTHER" id="PTHR43690">
    <property type="entry name" value="NARDILYSIN"/>
    <property type="match status" value="1"/>
</dbReference>
<dbReference type="AlphaFoldDB" id="A0A2N0I105"/>
<dbReference type="SUPFAM" id="SSF63411">
    <property type="entry name" value="LuxS/MPP-like metallohydrolase"/>
    <property type="match status" value="3"/>
</dbReference>
<dbReference type="InterPro" id="IPR050626">
    <property type="entry name" value="Peptidase_M16"/>
</dbReference>